<keyword evidence="2" id="KW-1185">Reference proteome</keyword>
<dbReference type="RefSeq" id="WP_157298644.1">
    <property type="nucleotide sequence ID" value="NZ_BAAAZB010000005.1"/>
</dbReference>
<comment type="caution">
    <text evidence="1">The sequence shown here is derived from an EMBL/GenBank/DDBJ whole genome shotgun (WGS) entry which is preliminary data.</text>
</comment>
<organism evidence="1 2">
    <name type="scientific">Chitinophaga oryziterrae</name>
    <dbReference type="NCBI Taxonomy" id="1031224"/>
    <lineage>
        <taxon>Bacteria</taxon>
        <taxon>Pseudomonadati</taxon>
        <taxon>Bacteroidota</taxon>
        <taxon>Chitinophagia</taxon>
        <taxon>Chitinophagales</taxon>
        <taxon>Chitinophagaceae</taxon>
        <taxon>Chitinophaga</taxon>
    </lineage>
</organism>
<name>A0A6N8J6W1_9BACT</name>
<evidence type="ECO:0000313" key="2">
    <source>
        <dbReference type="Proteomes" id="UP000468388"/>
    </source>
</evidence>
<proteinExistence type="predicted"/>
<dbReference type="AlphaFoldDB" id="A0A6N8J6W1"/>
<sequence length="222" mass="26137">MPQPHDFYPQNLSVSEIANPYMVANTFFHEYDLAYVKRTIASWMAAVYKAASWNHESPGNLVYFLERLFRLIEAGWLINQMDNSERLANLRLQYPEGEIDMMNPALYCKFVHKDYPWDYFPRNLTRKEFITPYKVFPKFFQFRTLSEWKEELHNILHIALTGDNMEATGDVIDVLAFKKHLDKLADACHLISVREFEWSNGEIIVKTINTINNEGENTTEKN</sequence>
<accession>A0A6N8J6W1</accession>
<reference evidence="1 2" key="1">
    <citation type="submission" date="2019-12" db="EMBL/GenBank/DDBJ databases">
        <title>The draft genomic sequence of strain Chitinophaga oryziterrae JCM 16595.</title>
        <authorList>
            <person name="Zhang X."/>
        </authorList>
    </citation>
    <scope>NUCLEOTIDE SEQUENCE [LARGE SCALE GENOMIC DNA]</scope>
    <source>
        <strain evidence="1 2">JCM 16595</strain>
    </source>
</reference>
<dbReference type="Proteomes" id="UP000468388">
    <property type="component" value="Unassembled WGS sequence"/>
</dbReference>
<dbReference type="OrthoDB" id="663319at2"/>
<gene>
    <name evidence="1" type="ORF">GO495_05390</name>
</gene>
<dbReference type="EMBL" id="WRXO01000001">
    <property type="protein sequence ID" value="MVT40006.1"/>
    <property type="molecule type" value="Genomic_DNA"/>
</dbReference>
<evidence type="ECO:0000313" key="1">
    <source>
        <dbReference type="EMBL" id="MVT40006.1"/>
    </source>
</evidence>
<protein>
    <submittedName>
        <fullName evidence="1">Uncharacterized protein</fullName>
    </submittedName>
</protein>